<protein>
    <submittedName>
        <fullName evidence="1">Uncharacterized protein</fullName>
    </submittedName>
</protein>
<sequence>MCERCRALAERCADGREMCTQAVPVAYFYGVLPGTHRAGRNDSARRQPLCMAGSADGCERVRTALSRCEQHPTDAGKARQRDTGACAQQSIVARSARPTHAGFGRQLWASKHNTRMCAWPGLTRAIMRRFLTVVGGDFHYNRRSLGID</sequence>
<organism evidence="1">
    <name type="scientific">Sesamum radiatum</name>
    <name type="common">Black benniseed</name>
    <dbReference type="NCBI Taxonomy" id="300843"/>
    <lineage>
        <taxon>Eukaryota</taxon>
        <taxon>Viridiplantae</taxon>
        <taxon>Streptophyta</taxon>
        <taxon>Embryophyta</taxon>
        <taxon>Tracheophyta</taxon>
        <taxon>Spermatophyta</taxon>
        <taxon>Magnoliopsida</taxon>
        <taxon>eudicotyledons</taxon>
        <taxon>Gunneridae</taxon>
        <taxon>Pentapetalae</taxon>
        <taxon>asterids</taxon>
        <taxon>lamiids</taxon>
        <taxon>Lamiales</taxon>
        <taxon>Pedaliaceae</taxon>
        <taxon>Sesamum</taxon>
    </lineage>
</organism>
<dbReference type="AlphaFoldDB" id="A0AAW2NPJ2"/>
<name>A0AAW2NPJ2_SESRA</name>
<accession>A0AAW2NPJ2</accession>
<reference evidence="1" key="2">
    <citation type="journal article" date="2024" name="Plant">
        <title>Genomic evolution and insights into agronomic trait innovations of Sesamum species.</title>
        <authorList>
            <person name="Miao H."/>
            <person name="Wang L."/>
            <person name="Qu L."/>
            <person name="Liu H."/>
            <person name="Sun Y."/>
            <person name="Le M."/>
            <person name="Wang Q."/>
            <person name="Wei S."/>
            <person name="Zheng Y."/>
            <person name="Lin W."/>
            <person name="Duan Y."/>
            <person name="Cao H."/>
            <person name="Xiong S."/>
            <person name="Wang X."/>
            <person name="Wei L."/>
            <person name="Li C."/>
            <person name="Ma Q."/>
            <person name="Ju M."/>
            <person name="Zhao R."/>
            <person name="Li G."/>
            <person name="Mu C."/>
            <person name="Tian Q."/>
            <person name="Mei H."/>
            <person name="Zhang T."/>
            <person name="Gao T."/>
            <person name="Zhang H."/>
        </authorList>
    </citation>
    <scope>NUCLEOTIDE SEQUENCE</scope>
    <source>
        <strain evidence="1">G02</strain>
    </source>
</reference>
<evidence type="ECO:0000313" key="1">
    <source>
        <dbReference type="EMBL" id="KAL0345419.1"/>
    </source>
</evidence>
<gene>
    <name evidence="1" type="ORF">Sradi_4373200</name>
</gene>
<comment type="caution">
    <text evidence="1">The sequence shown here is derived from an EMBL/GenBank/DDBJ whole genome shotgun (WGS) entry which is preliminary data.</text>
</comment>
<proteinExistence type="predicted"/>
<reference evidence="1" key="1">
    <citation type="submission" date="2020-06" db="EMBL/GenBank/DDBJ databases">
        <authorList>
            <person name="Li T."/>
            <person name="Hu X."/>
            <person name="Zhang T."/>
            <person name="Song X."/>
            <person name="Zhang H."/>
            <person name="Dai N."/>
            <person name="Sheng W."/>
            <person name="Hou X."/>
            <person name="Wei L."/>
        </authorList>
    </citation>
    <scope>NUCLEOTIDE SEQUENCE</scope>
    <source>
        <strain evidence="1">G02</strain>
        <tissue evidence="1">Leaf</tissue>
    </source>
</reference>
<dbReference type="EMBL" id="JACGWJ010000019">
    <property type="protein sequence ID" value="KAL0345419.1"/>
    <property type="molecule type" value="Genomic_DNA"/>
</dbReference>